<dbReference type="AlphaFoldDB" id="A0A1G6GGM0"/>
<reference evidence="1 2" key="1">
    <citation type="submission" date="2016-09" db="EMBL/GenBank/DDBJ databases">
        <authorList>
            <person name="Capua I."/>
            <person name="De Benedictis P."/>
            <person name="Joannis T."/>
            <person name="Lombin L.H."/>
            <person name="Cattoli G."/>
        </authorList>
    </citation>
    <scope>NUCLEOTIDE SEQUENCE [LARGE SCALE GENOMIC DNA]</scope>
    <source>
        <strain evidence="1 2">A7P-90m</strain>
    </source>
</reference>
<organism evidence="1 2">
    <name type="scientific">Williamwhitmania taraxaci</name>
    <dbReference type="NCBI Taxonomy" id="1640674"/>
    <lineage>
        <taxon>Bacteria</taxon>
        <taxon>Pseudomonadati</taxon>
        <taxon>Bacteroidota</taxon>
        <taxon>Bacteroidia</taxon>
        <taxon>Bacteroidales</taxon>
        <taxon>Williamwhitmaniaceae</taxon>
        <taxon>Williamwhitmania</taxon>
    </lineage>
</organism>
<proteinExistence type="predicted"/>
<evidence type="ECO:0000313" key="2">
    <source>
        <dbReference type="Proteomes" id="UP000199452"/>
    </source>
</evidence>
<keyword evidence="2" id="KW-1185">Reference proteome</keyword>
<gene>
    <name evidence="1" type="ORF">SAMN05216323_100127</name>
</gene>
<dbReference type="EMBL" id="FMYP01000001">
    <property type="protein sequence ID" value="SDB81104.1"/>
    <property type="molecule type" value="Genomic_DNA"/>
</dbReference>
<protein>
    <submittedName>
        <fullName evidence="1">Uncharacterized protein</fullName>
    </submittedName>
</protein>
<dbReference type="Proteomes" id="UP000199452">
    <property type="component" value="Unassembled WGS sequence"/>
</dbReference>
<accession>A0A1G6GGM0</accession>
<sequence length="229" mass="25938">MNRIFESKLSMIHDVLAVVASFSSILMANVKVEGIVHRIQLLLGHAEQHSAVLVISTKDYTTKKKNLKKDLLRDAKLIFAAFKILFAEGKALDEKIQIPLFMKGIVHSTYQKMYDELFELNKAVERNKVDLIAAGLETEIIDRINLQLPNLKAMLDMPREGHTIAINARLEKENAMNEIMLILKNELDPLVQLLGAKNPEVMTNYDTARRWIKPTSSRRSSAKDANSSK</sequence>
<name>A0A1G6GGM0_9BACT</name>
<evidence type="ECO:0000313" key="1">
    <source>
        <dbReference type="EMBL" id="SDB81104.1"/>
    </source>
</evidence>
<dbReference type="RefSeq" id="WP_092433926.1">
    <property type="nucleotide sequence ID" value="NZ_FMYP01000001.1"/>
</dbReference>